<accession>A0A6A5HYJ5</accession>
<proteinExistence type="predicted"/>
<gene>
    <name evidence="2" type="ORF">GCK72_003158</name>
</gene>
<dbReference type="CTD" id="9823638"/>
<protein>
    <recommendedName>
        <fullName evidence="1">Sdz-33 F-box domain-containing protein</fullName>
    </recommendedName>
</protein>
<evidence type="ECO:0000313" key="2">
    <source>
        <dbReference type="EMBL" id="KAF1771332.1"/>
    </source>
</evidence>
<dbReference type="PANTHER" id="PTHR21503">
    <property type="entry name" value="F-BOX-CONTAINING HYPOTHETICAL PROTEIN C.ELEGANS"/>
    <property type="match status" value="1"/>
</dbReference>
<evidence type="ECO:0000259" key="1">
    <source>
        <dbReference type="Pfam" id="PF07735"/>
    </source>
</evidence>
<comment type="caution">
    <text evidence="2">The sequence shown here is derived from an EMBL/GenBank/DDBJ whole genome shotgun (WGS) entry which is preliminary data.</text>
</comment>
<dbReference type="EMBL" id="WUAV01000001">
    <property type="protein sequence ID" value="KAF1771332.1"/>
    <property type="molecule type" value="Genomic_DNA"/>
</dbReference>
<dbReference type="PANTHER" id="PTHR21503:SF52">
    <property type="entry name" value="F-BOX DOMAIN-CONTAINING PROTEIN"/>
    <property type="match status" value="1"/>
</dbReference>
<dbReference type="Proteomes" id="UP000483820">
    <property type="component" value="Chromosome I"/>
</dbReference>
<dbReference type="AlphaFoldDB" id="A0A6A5HYJ5"/>
<dbReference type="KEGG" id="crq:GCK72_003158"/>
<sequence length="204" mass="23665">MLLDRQVEFERISIRHNGSEDEKLLFNQISSNLGLVEDLRIYSVYDHSFRLVFTSWPQNITILSSAWFTLEYLLACTCSRITLWNSLLGNKDTDEILKNWKAGGFSNLEYLYVESQNITNNGELILGMNLMELARTVIQTDDGSKNGTIRLDTGSIEMTDESKHVFSVNSFKLHWSDPPAFKKPQIKRFLIKILLQPITRDWKR</sequence>
<feature type="domain" description="Sdz-33 F-box" evidence="1">
    <location>
        <begin position="58"/>
        <end position="113"/>
    </location>
</feature>
<dbReference type="InterPro" id="IPR012885">
    <property type="entry name" value="F-box_Sdz-33"/>
</dbReference>
<dbReference type="RefSeq" id="XP_003090794.2">
    <property type="nucleotide sequence ID" value="XM_003090746.2"/>
</dbReference>
<reference evidence="2 3" key="1">
    <citation type="submission" date="2019-12" db="EMBL/GenBank/DDBJ databases">
        <title>Chromosome-level assembly of the Caenorhabditis remanei genome.</title>
        <authorList>
            <person name="Teterina A.A."/>
            <person name="Willis J.H."/>
            <person name="Phillips P.C."/>
        </authorList>
    </citation>
    <scope>NUCLEOTIDE SEQUENCE [LARGE SCALE GENOMIC DNA]</scope>
    <source>
        <strain evidence="2 3">PX506</strain>
        <tissue evidence="2">Whole organism</tissue>
    </source>
</reference>
<evidence type="ECO:0000313" key="3">
    <source>
        <dbReference type="Proteomes" id="UP000483820"/>
    </source>
</evidence>
<name>A0A6A5HYJ5_CAERE</name>
<organism evidence="2 3">
    <name type="scientific">Caenorhabditis remanei</name>
    <name type="common">Caenorhabditis vulgaris</name>
    <dbReference type="NCBI Taxonomy" id="31234"/>
    <lineage>
        <taxon>Eukaryota</taxon>
        <taxon>Metazoa</taxon>
        <taxon>Ecdysozoa</taxon>
        <taxon>Nematoda</taxon>
        <taxon>Chromadorea</taxon>
        <taxon>Rhabditida</taxon>
        <taxon>Rhabditina</taxon>
        <taxon>Rhabditomorpha</taxon>
        <taxon>Rhabditoidea</taxon>
        <taxon>Rhabditidae</taxon>
        <taxon>Peloderinae</taxon>
        <taxon>Caenorhabditis</taxon>
    </lineage>
</organism>
<dbReference type="Pfam" id="PF07735">
    <property type="entry name" value="FBA_2"/>
    <property type="match status" value="1"/>
</dbReference>
<dbReference type="GeneID" id="9823638"/>